<evidence type="ECO:0000313" key="4">
    <source>
        <dbReference type="Proteomes" id="UP000001683"/>
    </source>
</evidence>
<dbReference type="EMBL" id="CP001034">
    <property type="protein sequence ID" value="ACB85529.1"/>
    <property type="molecule type" value="Genomic_DNA"/>
</dbReference>
<gene>
    <name evidence="3" type="ordered locus">Nther_1959</name>
</gene>
<dbReference type="HOGENOM" id="CLU_1684680_0_0_9"/>
<sequence>MRSRGIQYYKLELLLCGLALVIAGLLIMEALKYPVEAYIFPVAVLSIGIVASIGQGAIVTWKVLKNKFEEHDLQSPMEEIPLIKMLIIIVVFLAYLFLIPRIGFFVMTWIFLNFLLILFQKSPIYVNLALGTSLTVAMYLLFSLFLRVPLPRGLFI</sequence>
<dbReference type="InParanoid" id="B2A6J6"/>
<reference evidence="3 4" key="2">
    <citation type="journal article" date="2011" name="J. Bacteriol.">
        <title>Complete genome sequence of the anaerobic, halophilic alkalithermophile Natranaerobius thermophilus JW/NM-WN-LF.</title>
        <authorList>
            <person name="Zhao B."/>
            <person name="Mesbah N.M."/>
            <person name="Dalin E."/>
            <person name="Goodwin L."/>
            <person name="Nolan M."/>
            <person name="Pitluck S."/>
            <person name="Chertkov O."/>
            <person name="Brettin T.S."/>
            <person name="Han J."/>
            <person name="Larimer F.W."/>
            <person name="Land M.L."/>
            <person name="Hauser L."/>
            <person name="Kyrpides N."/>
            <person name="Wiegel J."/>
        </authorList>
    </citation>
    <scope>NUCLEOTIDE SEQUENCE [LARGE SCALE GENOMIC DNA]</scope>
    <source>
        <strain evidence="4">ATCC BAA-1301 / DSM 18059 / JW/NM-WN-LF</strain>
    </source>
</reference>
<name>B2A6J6_NATTJ</name>
<feature type="transmembrane region" description="Helical" evidence="1">
    <location>
        <begin position="37"/>
        <end position="64"/>
    </location>
</feature>
<dbReference type="InterPro" id="IPR009936">
    <property type="entry name" value="DUF1468"/>
</dbReference>
<protein>
    <recommendedName>
        <fullName evidence="2">DUF1468 domain-containing protein</fullName>
    </recommendedName>
</protein>
<evidence type="ECO:0000259" key="2">
    <source>
        <dbReference type="Pfam" id="PF07331"/>
    </source>
</evidence>
<dbReference type="Proteomes" id="UP000001683">
    <property type="component" value="Chromosome"/>
</dbReference>
<evidence type="ECO:0000313" key="3">
    <source>
        <dbReference type="EMBL" id="ACB85529.1"/>
    </source>
</evidence>
<dbReference type="Pfam" id="PF07331">
    <property type="entry name" value="TctB"/>
    <property type="match status" value="1"/>
</dbReference>
<reference evidence="3 4" key="1">
    <citation type="submission" date="2008-04" db="EMBL/GenBank/DDBJ databases">
        <title>Complete sequence of chromosome of Natranaerobius thermophilus JW/NM-WN-LF.</title>
        <authorList>
            <consortium name="US DOE Joint Genome Institute"/>
            <person name="Copeland A."/>
            <person name="Lucas S."/>
            <person name="Lapidus A."/>
            <person name="Glavina del Rio T."/>
            <person name="Dalin E."/>
            <person name="Tice H."/>
            <person name="Bruce D."/>
            <person name="Goodwin L."/>
            <person name="Pitluck S."/>
            <person name="Chertkov O."/>
            <person name="Brettin T."/>
            <person name="Detter J.C."/>
            <person name="Han C."/>
            <person name="Kuske C.R."/>
            <person name="Schmutz J."/>
            <person name="Larimer F."/>
            <person name="Land M."/>
            <person name="Hauser L."/>
            <person name="Kyrpides N."/>
            <person name="Lykidis A."/>
            <person name="Mesbah N.M."/>
            <person name="Wiegel J."/>
        </authorList>
    </citation>
    <scope>NUCLEOTIDE SEQUENCE [LARGE SCALE GENOMIC DNA]</scope>
    <source>
        <strain evidence="4">ATCC BAA-1301 / DSM 18059 / JW/NM-WN-LF</strain>
    </source>
</reference>
<organism evidence="3 4">
    <name type="scientific">Natranaerobius thermophilus (strain ATCC BAA-1301 / DSM 18059 / JW/NM-WN-LF)</name>
    <dbReference type="NCBI Taxonomy" id="457570"/>
    <lineage>
        <taxon>Bacteria</taxon>
        <taxon>Bacillati</taxon>
        <taxon>Bacillota</taxon>
        <taxon>Clostridia</taxon>
        <taxon>Natranaerobiales</taxon>
        <taxon>Natranaerobiaceae</taxon>
        <taxon>Natranaerobius</taxon>
    </lineage>
</organism>
<evidence type="ECO:0000256" key="1">
    <source>
        <dbReference type="SAM" id="Phobius"/>
    </source>
</evidence>
<proteinExistence type="predicted"/>
<dbReference type="STRING" id="457570.Nther_1959"/>
<feature type="transmembrane region" description="Helical" evidence="1">
    <location>
        <begin position="85"/>
        <end position="112"/>
    </location>
</feature>
<keyword evidence="1" id="KW-0472">Membrane</keyword>
<feature type="transmembrane region" description="Helical" evidence="1">
    <location>
        <begin position="12"/>
        <end position="31"/>
    </location>
</feature>
<feature type="domain" description="DUF1468" evidence="2">
    <location>
        <begin position="17"/>
        <end position="151"/>
    </location>
</feature>
<dbReference type="KEGG" id="nth:Nther_1959"/>
<dbReference type="AlphaFoldDB" id="B2A6J6"/>
<keyword evidence="4" id="KW-1185">Reference proteome</keyword>
<keyword evidence="1" id="KW-0812">Transmembrane</keyword>
<dbReference type="OrthoDB" id="5870591at2"/>
<feature type="transmembrane region" description="Helical" evidence="1">
    <location>
        <begin position="124"/>
        <end position="146"/>
    </location>
</feature>
<keyword evidence="1" id="KW-1133">Transmembrane helix</keyword>
<dbReference type="RefSeq" id="WP_012448388.1">
    <property type="nucleotide sequence ID" value="NC_010718.1"/>
</dbReference>
<accession>B2A6J6</accession>